<keyword evidence="5 7" id="KW-0472">Membrane</keyword>
<gene>
    <name evidence="8" type="ORF">HDA43_005341</name>
</gene>
<feature type="transmembrane region" description="Helical" evidence="7">
    <location>
        <begin position="379"/>
        <end position="400"/>
    </location>
</feature>
<feature type="compositionally biased region" description="Low complexity" evidence="6">
    <location>
        <begin position="21"/>
        <end position="46"/>
    </location>
</feature>
<feature type="compositionally biased region" description="Basic and acidic residues" evidence="6">
    <location>
        <begin position="572"/>
        <end position="585"/>
    </location>
</feature>
<dbReference type="AlphaFoldDB" id="A0A852V4W6"/>
<feature type="transmembrane region" description="Helical" evidence="7">
    <location>
        <begin position="323"/>
        <end position="342"/>
    </location>
</feature>
<evidence type="ECO:0000256" key="5">
    <source>
        <dbReference type="ARBA" id="ARBA00023136"/>
    </source>
</evidence>
<evidence type="ECO:0000256" key="4">
    <source>
        <dbReference type="ARBA" id="ARBA00022989"/>
    </source>
</evidence>
<dbReference type="PANTHER" id="PTHR23513:SF18">
    <property type="entry name" value="INTEGRAL MEMBRANE PROTEIN"/>
    <property type="match status" value="1"/>
</dbReference>
<feature type="transmembrane region" description="Helical" evidence="7">
    <location>
        <begin position="206"/>
        <end position="228"/>
    </location>
</feature>
<feature type="compositionally biased region" description="Pro residues" evidence="6">
    <location>
        <begin position="506"/>
        <end position="528"/>
    </location>
</feature>
<evidence type="ECO:0000256" key="2">
    <source>
        <dbReference type="ARBA" id="ARBA00022475"/>
    </source>
</evidence>
<dbReference type="InterPro" id="IPR036259">
    <property type="entry name" value="MFS_trans_sf"/>
</dbReference>
<feature type="transmembrane region" description="Helical" evidence="7">
    <location>
        <begin position="141"/>
        <end position="161"/>
    </location>
</feature>
<dbReference type="Gene3D" id="1.20.1250.20">
    <property type="entry name" value="MFS general substrate transporter like domains"/>
    <property type="match status" value="1"/>
</dbReference>
<reference evidence="8 9" key="1">
    <citation type="submission" date="2020-07" db="EMBL/GenBank/DDBJ databases">
        <title>Sequencing the genomes of 1000 actinobacteria strains.</title>
        <authorList>
            <person name="Klenk H.-P."/>
        </authorList>
    </citation>
    <scope>NUCLEOTIDE SEQUENCE [LARGE SCALE GENOMIC DNA]</scope>
    <source>
        <strain evidence="8 9">DSM 45763</strain>
    </source>
</reference>
<evidence type="ECO:0000313" key="8">
    <source>
        <dbReference type="EMBL" id="NYF43140.1"/>
    </source>
</evidence>
<name>A0A852V4W6_9ACTN</name>
<feature type="transmembrane region" description="Helical" evidence="7">
    <location>
        <begin position="443"/>
        <end position="460"/>
    </location>
</feature>
<feature type="compositionally biased region" description="Low complexity" evidence="6">
    <location>
        <begin position="475"/>
        <end position="505"/>
    </location>
</feature>
<dbReference type="InterPro" id="IPR011701">
    <property type="entry name" value="MFS"/>
</dbReference>
<keyword evidence="3 7" id="KW-0812">Transmembrane</keyword>
<dbReference type="Pfam" id="PF07690">
    <property type="entry name" value="MFS_1"/>
    <property type="match status" value="1"/>
</dbReference>
<dbReference type="EMBL" id="JACCCO010000002">
    <property type="protein sequence ID" value="NYF43140.1"/>
    <property type="molecule type" value="Genomic_DNA"/>
</dbReference>
<evidence type="ECO:0000256" key="1">
    <source>
        <dbReference type="ARBA" id="ARBA00004651"/>
    </source>
</evidence>
<proteinExistence type="predicted"/>
<evidence type="ECO:0000256" key="6">
    <source>
        <dbReference type="SAM" id="MobiDB-lite"/>
    </source>
</evidence>
<feature type="transmembrane region" description="Helical" evidence="7">
    <location>
        <begin position="167"/>
        <end position="185"/>
    </location>
</feature>
<feature type="transmembrane region" description="Helical" evidence="7">
    <location>
        <begin position="412"/>
        <end position="437"/>
    </location>
</feature>
<protein>
    <submittedName>
        <fullName evidence="8">MFS family permease</fullName>
    </submittedName>
</protein>
<keyword evidence="9" id="KW-1185">Reference proteome</keyword>
<accession>A0A852V4W6</accession>
<keyword evidence="4 7" id="KW-1133">Transmembrane helix</keyword>
<feature type="transmembrane region" description="Helical" evidence="7">
    <location>
        <begin position="110"/>
        <end position="129"/>
    </location>
</feature>
<comment type="subcellular location">
    <subcellularLocation>
        <location evidence="1">Cell membrane</location>
        <topology evidence="1">Multi-pass membrane protein</topology>
    </subcellularLocation>
</comment>
<dbReference type="GO" id="GO:0005886">
    <property type="term" value="C:plasma membrane"/>
    <property type="evidence" value="ECO:0007669"/>
    <property type="project" value="UniProtKB-SubCell"/>
</dbReference>
<evidence type="ECO:0000313" key="9">
    <source>
        <dbReference type="Proteomes" id="UP000576393"/>
    </source>
</evidence>
<dbReference type="SUPFAM" id="SSF103473">
    <property type="entry name" value="MFS general substrate transporter"/>
    <property type="match status" value="1"/>
</dbReference>
<sequence length="593" mass="60806">MGNGWNRARRVVGEASRRTGRAAAGAGRGTVRAGRGAGRAVARAGRGTAGGVRRMGRATRRLTHAQGAGRTGLGPLIELTAGQSAGDALVTAALAGTLFKLPVNEARGHVALYLLITMIPFVVVAPFVGPVLDRFRSGRRFVMAGTLFGRGLLCFAMAAAFVSGDPFTIFPAALAVLVLSKAYSVSRAAIMPNVLPADIPLVTANARVALFALVAAGVAVPIGAGVSAWVGGDWMLRGATVVFLLQGVWAVRLPRHVDSPDLEELREEGEERPHRWRTLLNVGPVVTEAMRANMAIRAQSGFLLFYLLFLVQDGKLPGQAPAVTIGLLAVAAGAGGLAGTAVASRMRRRSPQVIVLATLALTTVATIVPAVVFTLWTAVAVALVAAFAQGLGKLALDAIVQREIGEEVRSSTFGVVEAILQITWVAGGLFGLLLSLFAGGRTGLAVMAALLGGSFGWLVARRRGRTMAVEERVQAARSASGAPAASGVPAVTTVAGDDAPGSEGPAAPPAPDGDPQGPPPGGPSPDGPVPGGSTSGGPEGGPYDGSPASGTRRLRWTRRAPKPTGPTTAIVRHGDHPADKTEKHTKPLTNPHG</sequence>
<keyword evidence="2" id="KW-1003">Cell membrane</keyword>
<feature type="region of interest" description="Disordered" evidence="6">
    <location>
        <begin position="1"/>
        <end position="57"/>
    </location>
</feature>
<dbReference type="GO" id="GO:0022857">
    <property type="term" value="F:transmembrane transporter activity"/>
    <property type="evidence" value="ECO:0007669"/>
    <property type="project" value="InterPro"/>
</dbReference>
<organism evidence="8 9">
    <name type="scientific">Streptosporangium sandarakinum</name>
    <dbReference type="NCBI Taxonomy" id="1260955"/>
    <lineage>
        <taxon>Bacteria</taxon>
        <taxon>Bacillati</taxon>
        <taxon>Actinomycetota</taxon>
        <taxon>Actinomycetes</taxon>
        <taxon>Streptosporangiales</taxon>
        <taxon>Streptosporangiaceae</taxon>
        <taxon>Streptosporangium</taxon>
    </lineage>
</organism>
<dbReference type="RefSeq" id="WP_312873547.1">
    <property type="nucleotide sequence ID" value="NZ_JACCCO010000002.1"/>
</dbReference>
<dbReference type="PANTHER" id="PTHR23513">
    <property type="entry name" value="INTEGRAL MEMBRANE EFFLUX PROTEIN-RELATED"/>
    <property type="match status" value="1"/>
</dbReference>
<feature type="compositionally biased region" description="Basic residues" evidence="6">
    <location>
        <begin position="552"/>
        <end position="561"/>
    </location>
</feature>
<evidence type="ECO:0000256" key="3">
    <source>
        <dbReference type="ARBA" id="ARBA00022692"/>
    </source>
</evidence>
<feature type="transmembrane region" description="Helical" evidence="7">
    <location>
        <begin position="354"/>
        <end position="373"/>
    </location>
</feature>
<dbReference type="Proteomes" id="UP000576393">
    <property type="component" value="Unassembled WGS sequence"/>
</dbReference>
<comment type="caution">
    <text evidence="8">The sequence shown here is derived from an EMBL/GenBank/DDBJ whole genome shotgun (WGS) entry which is preliminary data.</text>
</comment>
<feature type="transmembrane region" description="Helical" evidence="7">
    <location>
        <begin position="294"/>
        <end position="311"/>
    </location>
</feature>
<feature type="compositionally biased region" description="Gly residues" evidence="6">
    <location>
        <begin position="529"/>
        <end position="543"/>
    </location>
</feature>
<evidence type="ECO:0000256" key="7">
    <source>
        <dbReference type="SAM" id="Phobius"/>
    </source>
</evidence>
<feature type="region of interest" description="Disordered" evidence="6">
    <location>
        <begin position="475"/>
        <end position="593"/>
    </location>
</feature>